<name>A0A4Y7RRG9_9FIRM</name>
<comment type="caution">
    <text evidence="3">The sequence shown here is derived from an EMBL/GenBank/DDBJ whole genome shotgun (WGS) entry which is preliminary data.</text>
</comment>
<evidence type="ECO:0000313" key="3">
    <source>
        <dbReference type="EMBL" id="TEB11350.1"/>
    </source>
</evidence>
<dbReference type="RefSeq" id="WP_134213570.1">
    <property type="nucleotide sequence ID" value="NZ_QFFZ01000015.1"/>
</dbReference>
<dbReference type="OrthoDB" id="9794782at2"/>
<proteinExistence type="inferred from homology"/>
<accession>A0A4Y7RRG9</accession>
<reference evidence="3 4" key="1">
    <citation type="journal article" date="2018" name="Environ. Microbiol.">
        <title>Novel energy conservation strategies and behaviour of Pelotomaculum schinkii driving syntrophic propionate catabolism.</title>
        <authorList>
            <person name="Hidalgo-Ahumada C.A.P."/>
            <person name="Nobu M.K."/>
            <person name="Narihiro T."/>
            <person name="Tamaki H."/>
            <person name="Liu W.T."/>
            <person name="Kamagata Y."/>
            <person name="Stams A.J.M."/>
            <person name="Imachi H."/>
            <person name="Sousa D.Z."/>
        </authorList>
    </citation>
    <scope>NUCLEOTIDE SEQUENCE [LARGE SCALE GENOMIC DNA]</scope>
    <source>
        <strain evidence="3 4">MGP</strain>
    </source>
</reference>
<dbReference type="InterPro" id="IPR014729">
    <property type="entry name" value="Rossmann-like_a/b/a_fold"/>
</dbReference>
<dbReference type="Proteomes" id="UP000297597">
    <property type="component" value="Unassembled WGS sequence"/>
</dbReference>
<organism evidence="3 4">
    <name type="scientific">Pelotomaculum propionicicum</name>
    <dbReference type="NCBI Taxonomy" id="258475"/>
    <lineage>
        <taxon>Bacteria</taxon>
        <taxon>Bacillati</taxon>
        <taxon>Bacillota</taxon>
        <taxon>Clostridia</taxon>
        <taxon>Eubacteriales</taxon>
        <taxon>Desulfotomaculaceae</taxon>
        <taxon>Pelotomaculum</taxon>
    </lineage>
</organism>
<dbReference type="Pfam" id="PF00582">
    <property type="entry name" value="Usp"/>
    <property type="match status" value="1"/>
</dbReference>
<keyword evidence="4" id="KW-1185">Reference proteome</keyword>
<evidence type="ECO:0000259" key="2">
    <source>
        <dbReference type="Pfam" id="PF00582"/>
    </source>
</evidence>
<sequence length="145" mass="16099">MIKKILVAYDSGKKSLKALEIATEIAKNCNAEIYIFTSVKMPEIVSSVAGHDMLRDLEEKSFDYFKSELEEAEEKIRKEGVQVQHVIVQDSPGAAIVRFAEKEKIDLIAMGSRNRGLIEGLILGLGSVSNYVIQNARCPVLITKD</sequence>
<dbReference type="AlphaFoldDB" id="A0A4Y7RRG9"/>
<dbReference type="EMBL" id="QFFZ01000015">
    <property type="protein sequence ID" value="TEB11350.1"/>
    <property type="molecule type" value="Genomic_DNA"/>
</dbReference>
<dbReference type="InterPro" id="IPR006016">
    <property type="entry name" value="UspA"/>
</dbReference>
<dbReference type="Gene3D" id="3.40.50.620">
    <property type="entry name" value="HUPs"/>
    <property type="match status" value="1"/>
</dbReference>
<evidence type="ECO:0000313" key="4">
    <source>
        <dbReference type="Proteomes" id="UP000297597"/>
    </source>
</evidence>
<feature type="domain" description="UspA" evidence="2">
    <location>
        <begin position="1"/>
        <end position="144"/>
    </location>
</feature>
<protein>
    <submittedName>
        <fullName evidence="3">TRAP-T-associated universal stress protein TeaD</fullName>
    </submittedName>
</protein>
<dbReference type="InterPro" id="IPR006015">
    <property type="entry name" value="Universal_stress_UspA"/>
</dbReference>
<dbReference type="PANTHER" id="PTHR46268:SF6">
    <property type="entry name" value="UNIVERSAL STRESS PROTEIN UP12"/>
    <property type="match status" value="1"/>
</dbReference>
<comment type="similarity">
    <text evidence="1">Belongs to the universal stress protein A family.</text>
</comment>
<dbReference type="PANTHER" id="PTHR46268">
    <property type="entry name" value="STRESS RESPONSE PROTEIN NHAX"/>
    <property type="match status" value="1"/>
</dbReference>
<gene>
    <name evidence="3" type="primary">teaD_3</name>
    <name evidence="3" type="ORF">Pmgp_01713</name>
</gene>
<evidence type="ECO:0000256" key="1">
    <source>
        <dbReference type="ARBA" id="ARBA00008791"/>
    </source>
</evidence>
<dbReference type="CDD" id="cd00293">
    <property type="entry name" value="USP-like"/>
    <property type="match status" value="1"/>
</dbReference>
<dbReference type="PRINTS" id="PR01438">
    <property type="entry name" value="UNVRSLSTRESS"/>
</dbReference>
<dbReference type="SUPFAM" id="SSF52402">
    <property type="entry name" value="Adenine nucleotide alpha hydrolases-like"/>
    <property type="match status" value="1"/>
</dbReference>